<dbReference type="SUPFAM" id="SSF90209">
    <property type="entry name" value="Ran binding protein zinc finger-like"/>
    <property type="match status" value="2"/>
</dbReference>
<feature type="domain" description="RanBP2-type" evidence="6">
    <location>
        <begin position="187"/>
        <end position="216"/>
    </location>
</feature>
<organism evidence="7">
    <name type="scientific">Zooxanthella nutricula</name>
    <dbReference type="NCBI Taxonomy" id="1333877"/>
    <lineage>
        <taxon>Eukaryota</taxon>
        <taxon>Sar</taxon>
        <taxon>Alveolata</taxon>
        <taxon>Dinophyceae</taxon>
        <taxon>Peridiniales</taxon>
        <taxon>Peridiniales incertae sedis</taxon>
        <taxon>Zooxanthella</taxon>
    </lineage>
</organism>
<dbReference type="PROSITE" id="PS01358">
    <property type="entry name" value="ZF_RANBP2_1"/>
    <property type="match status" value="1"/>
</dbReference>
<evidence type="ECO:0000256" key="4">
    <source>
        <dbReference type="PROSITE-ProRule" id="PRU00322"/>
    </source>
</evidence>
<evidence type="ECO:0000256" key="1">
    <source>
        <dbReference type="ARBA" id="ARBA00022723"/>
    </source>
</evidence>
<dbReference type="EMBL" id="HBGW01062414">
    <property type="protein sequence ID" value="CAD9606577.1"/>
    <property type="molecule type" value="Transcribed_RNA"/>
</dbReference>
<evidence type="ECO:0000256" key="2">
    <source>
        <dbReference type="ARBA" id="ARBA00022771"/>
    </source>
</evidence>
<dbReference type="InterPro" id="IPR001876">
    <property type="entry name" value="Znf_RanBP2"/>
</dbReference>
<evidence type="ECO:0000259" key="6">
    <source>
        <dbReference type="PROSITE" id="PS50199"/>
    </source>
</evidence>
<dbReference type="PANTHER" id="PTHR23111">
    <property type="entry name" value="ZINC FINGER PROTEIN"/>
    <property type="match status" value="1"/>
</dbReference>
<protein>
    <recommendedName>
        <fullName evidence="6">RanBP2-type domain-containing protein</fullName>
    </recommendedName>
</protein>
<sequence>MNKEALVNAVKSWQRQGEGHKQSWYSFVTKKGTSNFDPNRHDEETLMEFVMAAEAGKIDTENVEPVVLPSKGKGKGKGKGGGDWGQDSWGNGYGGKGYGGKGDMMSWMNQMWYGKGWGGKGDWDSGSSWGGGGGWGGGSGGGCGGSKEVKPGDWICGSCGNNNHSNRTSCHQCGAARPANVTRQGQRPGDWICENCGDLCFASKTSCKMCGAPKPASLQDATQAAWAAAPAANFAGAARSSPY</sequence>
<dbReference type="Pfam" id="PF00641">
    <property type="entry name" value="Zn_ribbon_RanBP"/>
    <property type="match status" value="1"/>
</dbReference>
<dbReference type="PANTHER" id="PTHR23111:SF40">
    <property type="entry name" value="RNA-BINDING PROTEIN INVOLVED IN HETEROCHROMATIN ASSEMBLY-RELATED"/>
    <property type="match status" value="1"/>
</dbReference>
<keyword evidence="3" id="KW-0862">Zinc</keyword>
<reference evidence="7" key="1">
    <citation type="submission" date="2021-01" db="EMBL/GenBank/DDBJ databases">
        <authorList>
            <person name="Corre E."/>
            <person name="Pelletier E."/>
            <person name="Niang G."/>
            <person name="Scheremetjew M."/>
            <person name="Finn R."/>
            <person name="Kale V."/>
            <person name="Holt S."/>
            <person name="Cochrane G."/>
            <person name="Meng A."/>
            <person name="Brown T."/>
            <person name="Cohen L."/>
        </authorList>
    </citation>
    <scope>NUCLEOTIDE SEQUENCE</scope>
    <source>
        <strain evidence="7">RCC3387</strain>
    </source>
</reference>
<name>A0A7S2LHQ8_9DINO</name>
<dbReference type="InterPro" id="IPR036443">
    <property type="entry name" value="Znf_RanBP2_sf"/>
</dbReference>
<dbReference type="Gene3D" id="4.10.1060.10">
    <property type="entry name" value="Zinc finger, RanBP2-type"/>
    <property type="match status" value="2"/>
</dbReference>
<proteinExistence type="predicted"/>
<dbReference type="GO" id="GO:0003729">
    <property type="term" value="F:mRNA binding"/>
    <property type="evidence" value="ECO:0007669"/>
    <property type="project" value="TreeGrafter"/>
</dbReference>
<keyword evidence="2 4" id="KW-0863">Zinc-finger</keyword>
<keyword evidence="1" id="KW-0479">Metal-binding</keyword>
<evidence type="ECO:0000313" key="7">
    <source>
        <dbReference type="EMBL" id="CAD9606577.1"/>
    </source>
</evidence>
<evidence type="ECO:0000256" key="5">
    <source>
        <dbReference type="SAM" id="MobiDB-lite"/>
    </source>
</evidence>
<dbReference type="GO" id="GO:0008270">
    <property type="term" value="F:zinc ion binding"/>
    <property type="evidence" value="ECO:0007669"/>
    <property type="project" value="UniProtKB-KW"/>
</dbReference>
<dbReference type="SMART" id="SM00547">
    <property type="entry name" value="ZnF_RBZ"/>
    <property type="match status" value="2"/>
</dbReference>
<evidence type="ECO:0000256" key="3">
    <source>
        <dbReference type="ARBA" id="ARBA00022833"/>
    </source>
</evidence>
<dbReference type="AlphaFoldDB" id="A0A7S2LHQ8"/>
<feature type="domain" description="RanBP2-type" evidence="6">
    <location>
        <begin position="150"/>
        <end position="179"/>
    </location>
</feature>
<accession>A0A7S2LHQ8</accession>
<gene>
    <name evidence="7" type="ORF">BRAN1462_LOCUS39798</name>
</gene>
<dbReference type="PROSITE" id="PS50199">
    <property type="entry name" value="ZF_RANBP2_2"/>
    <property type="match status" value="2"/>
</dbReference>
<feature type="region of interest" description="Disordered" evidence="5">
    <location>
        <begin position="67"/>
        <end position="92"/>
    </location>
</feature>